<keyword evidence="1 2" id="KW-0597">Phosphoprotein</keyword>
<dbReference type="Proteomes" id="UP001165541">
    <property type="component" value="Unassembled WGS sequence"/>
</dbReference>
<sequence length="429" mass="44780">MAVPPADFDLSELLAQLARSGLEACCARGLVFLYDHEGLHALVRGSEERFAALVSAVLARAIHLARGGHVFCGAQVTAGQDGACDIVVQIALSAPMPEFLREWSALGEMEGVPWTAPPVQGSGGVQMLSSHSAATAAQIAVLSFADAGAVVRLETRMPWTASAGAWADARGARAWVIAPPARCAHGETLARRLQRLGWHTTQFASPGDALAHLDDRSCEFAPPLLVLGLADEAAALAELEQLAQRVPLGTAVMQACLPGGPRGNEMVLPACALPLGLSDLLELTRGVAERAPLPSGRTQPGPLSMKARQHLLLALENPVEQALASAMLHAHGYEVALASTFDEAAAHCERFAPRAVLIDLQPDGRGLAALRALRQRQLDGSLPESPLIAACTSTGLRDAALAAGAHAVVGKPFDAAQLRHAIDATTVGR</sequence>
<dbReference type="InterPro" id="IPR011006">
    <property type="entry name" value="CheY-like_superfamily"/>
</dbReference>
<name>A0ABT0YT95_9BURK</name>
<evidence type="ECO:0000256" key="2">
    <source>
        <dbReference type="PROSITE-ProRule" id="PRU00169"/>
    </source>
</evidence>
<dbReference type="Pfam" id="PF00072">
    <property type="entry name" value="Response_reg"/>
    <property type="match status" value="1"/>
</dbReference>
<evidence type="ECO:0000313" key="4">
    <source>
        <dbReference type="EMBL" id="MCM5681972.1"/>
    </source>
</evidence>
<dbReference type="EMBL" id="JAMKFE010000015">
    <property type="protein sequence ID" value="MCM5681972.1"/>
    <property type="molecule type" value="Genomic_DNA"/>
</dbReference>
<accession>A0ABT0YT95</accession>
<gene>
    <name evidence="4" type="ORF">M8A51_20790</name>
</gene>
<proteinExistence type="predicted"/>
<comment type="caution">
    <text evidence="4">The sequence shown here is derived from an EMBL/GenBank/DDBJ whole genome shotgun (WGS) entry which is preliminary data.</text>
</comment>
<dbReference type="InterPro" id="IPR001789">
    <property type="entry name" value="Sig_transdc_resp-reg_receiver"/>
</dbReference>
<reference evidence="4" key="1">
    <citation type="submission" date="2022-05" db="EMBL/GenBank/DDBJ databases">
        <title>Schlegelella sp. nov., isolated from mangrove soil.</title>
        <authorList>
            <person name="Liu Y."/>
            <person name="Ge X."/>
            <person name="Liu W."/>
        </authorList>
    </citation>
    <scope>NUCLEOTIDE SEQUENCE</scope>
    <source>
        <strain evidence="4">S2-27</strain>
    </source>
</reference>
<dbReference type="PROSITE" id="PS50110">
    <property type="entry name" value="RESPONSE_REGULATORY"/>
    <property type="match status" value="1"/>
</dbReference>
<evidence type="ECO:0000313" key="5">
    <source>
        <dbReference type="Proteomes" id="UP001165541"/>
    </source>
</evidence>
<organism evidence="4 5">
    <name type="scientific">Caldimonas mangrovi</name>
    <dbReference type="NCBI Taxonomy" id="2944811"/>
    <lineage>
        <taxon>Bacteria</taxon>
        <taxon>Pseudomonadati</taxon>
        <taxon>Pseudomonadota</taxon>
        <taxon>Betaproteobacteria</taxon>
        <taxon>Burkholderiales</taxon>
        <taxon>Sphaerotilaceae</taxon>
        <taxon>Caldimonas</taxon>
    </lineage>
</organism>
<dbReference type="SUPFAM" id="SSF52172">
    <property type="entry name" value="CheY-like"/>
    <property type="match status" value="1"/>
</dbReference>
<feature type="modified residue" description="4-aspartylphosphate" evidence="2">
    <location>
        <position position="359"/>
    </location>
</feature>
<dbReference type="Gene3D" id="3.40.50.2300">
    <property type="match status" value="1"/>
</dbReference>
<evidence type="ECO:0000259" key="3">
    <source>
        <dbReference type="PROSITE" id="PS50110"/>
    </source>
</evidence>
<dbReference type="PANTHER" id="PTHR44591">
    <property type="entry name" value="STRESS RESPONSE REGULATOR PROTEIN 1"/>
    <property type="match status" value="1"/>
</dbReference>
<protein>
    <submittedName>
        <fullName evidence="4">Response regulator</fullName>
    </submittedName>
</protein>
<feature type="domain" description="Response regulatory" evidence="3">
    <location>
        <begin position="310"/>
        <end position="426"/>
    </location>
</feature>
<keyword evidence="5" id="KW-1185">Reference proteome</keyword>
<dbReference type="RefSeq" id="WP_251780450.1">
    <property type="nucleotide sequence ID" value="NZ_JAMKFE010000015.1"/>
</dbReference>
<evidence type="ECO:0000256" key="1">
    <source>
        <dbReference type="ARBA" id="ARBA00022553"/>
    </source>
</evidence>
<dbReference type="SMART" id="SM00448">
    <property type="entry name" value="REC"/>
    <property type="match status" value="1"/>
</dbReference>
<dbReference type="PANTHER" id="PTHR44591:SF23">
    <property type="entry name" value="CHEY SUBFAMILY"/>
    <property type="match status" value="1"/>
</dbReference>
<dbReference type="InterPro" id="IPR050595">
    <property type="entry name" value="Bact_response_regulator"/>
</dbReference>